<dbReference type="Pfam" id="PF00106">
    <property type="entry name" value="adh_short"/>
    <property type="match status" value="1"/>
</dbReference>
<dbReference type="InterPro" id="IPR002347">
    <property type="entry name" value="SDR_fam"/>
</dbReference>
<dbReference type="PROSITE" id="PS51140">
    <property type="entry name" value="CUE"/>
    <property type="match status" value="1"/>
</dbReference>
<dbReference type="PANTHER" id="PTHR24320:SF154">
    <property type="entry name" value="OXIDOREDUCTASE, SHORT-CHAIN DEHYDROGENASE_REDUCTASE FAMILY (AFU_ORTHOLOGUE AFUA_2G04560)"/>
    <property type="match status" value="1"/>
</dbReference>
<evidence type="ECO:0000313" key="5">
    <source>
        <dbReference type="Proteomes" id="UP000799441"/>
    </source>
</evidence>
<dbReference type="OrthoDB" id="191139at2759"/>
<keyword evidence="5" id="KW-1185">Reference proteome</keyword>
<dbReference type="Gene3D" id="3.40.50.720">
    <property type="entry name" value="NAD(P)-binding Rossmann-like Domain"/>
    <property type="match status" value="1"/>
</dbReference>
<dbReference type="GO" id="GO:0043130">
    <property type="term" value="F:ubiquitin binding"/>
    <property type="evidence" value="ECO:0007669"/>
    <property type="project" value="InterPro"/>
</dbReference>
<evidence type="ECO:0000259" key="3">
    <source>
        <dbReference type="PROSITE" id="PS51140"/>
    </source>
</evidence>
<dbReference type="PANTHER" id="PTHR24320">
    <property type="entry name" value="RETINOL DEHYDROGENASE"/>
    <property type="match status" value="1"/>
</dbReference>
<accession>A0A9P4UU31</accession>
<dbReference type="EMBL" id="MU003768">
    <property type="protein sequence ID" value="KAF2725356.1"/>
    <property type="molecule type" value="Genomic_DNA"/>
</dbReference>
<dbReference type="SUPFAM" id="SSF51735">
    <property type="entry name" value="NAD(P)-binding Rossmann-fold domains"/>
    <property type="match status" value="1"/>
</dbReference>
<sequence>MSKFNFDPEKDIPSLTGKVILVTGGTAGLGKETVISLASHSPAHIYFSGRSQKSADSILTELKSLFPQVPVSFLRCDLASLASVQQAAKEFVSKSSRLDILIANAGIMALPHGLTKDGYELQFGTNHMGHALLAKLLAPTLEATAEQMGEARIVWLTSEGYMFHNKGGIPFELQKTPKGTTMPVMGRWYRYGQSKLANLLYARAFAKYHPTITSVSVHPGVSATGLVDGLGFFDRYFIRLTTIGKMIGAKECAFNSQWAATAPVGEGEGKVESGKFYMPVGEKKAPECEGGNDELMERLWHYTHDELNAYDL</sequence>
<comment type="similarity">
    <text evidence="1">Belongs to the short-chain dehydrogenases/reductases (SDR) family.</text>
</comment>
<keyword evidence="2" id="KW-0560">Oxidoreductase</keyword>
<name>A0A9P4UU31_9PEZI</name>
<gene>
    <name evidence="4" type="ORF">K431DRAFT_281306</name>
</gene>
<proteinExistence type="inferred from homology"/>
<reference evidence="4" key="1">
    <citation type="journal article" date="2020" name="Stud. Mycol.">
        <title>101 Dothideomycetes genomes: a test case for predicting lifestyles and emergence of pathogens.</title>
        <authorList>
            <person name="Haridas S."/>
            <person name="Albert R."/>
            <person name="Binder M."/>
            <person name="Bloem J."/>
            <person name="Labutti K."/>
            <person name="Salamov A."/>
            <person name="Andreopoulos B."/>
            <person name="Baker S."/>
            <person name="Barry K."/>
            <person name="Bills G."/>
            <person name="Bluhm B."/>
            <person name="Cannon C."/>
            <person name="Castanera R."/>
            <person name="Culley D."/>
            <person name="Daum C."/>
            <person name="Ezra D."/>
            <person name="Gonzalez J."/>
            <person name="Henrissat B."/>
            <person name="Kuo A."/>
            <person name="Liang C."/>
            <person name="Lipzen A."/>
            <person name="Lutzoni F."/>
            <person name="Magnuson J."/>
            <person name="Mondo S."/>
            <person name="Nolan M."/>
            <person name="Ohm R."/>
            <person name="Pangilinan J."/>
            <person name="Park H.-J."/>
            <person name="Ramirez L."/>
            <person name="Alfaro M."/>
            <person name="Sun H."/>
            <person name="Tritt A."/>
            <person name="Yoshinaga Y."/>
            <person name="Zwiers L.-H."/>
            <person name="Turgeon B."/>
            <person name="Goodwin S."/>
            <person name="Spatafora J."/>
            <person name="Crous P."/>
            <person name="Grigoriev I."/>
        </authorList>
    </citation>
    <scope>NUCLEOTIDE SEQUENCE</scope>
    <source>
        <strain evidence="4">CBS 116435</strain>
    </source>
</reference>
<evidence type="ECO:0000256" key="2">
    <source>
        <dbReference type="ARBA" id="ARBA00023002"/>
    </source>
</evidence>
<dbReference type="GO" id="GO:0016491">
    <property type="term" value="F:oxidoreductase activity"/>
    <property type="evidence" value="ECO:0007669"/>
    <property type="project" value="UniProtKB-KW"/>
</dbReference>
<dbReference type="InterPro" id="IPR036291">
    <property type="entry name" value="NAD(P)-bd_dom_sf"/>
</dbReference>
<feature type="domain" description="CUE" evidence="3">
    <location>
        <begin position="54"/>
        <end position="96"/>
    </location>
</feature>
<evidence type="ECO:0000256" key="1">
    <source>
        <dbReference type="ARBA" id="ARBA00006484"/>
    </source>
</evidence>
<comment type="caution">
    <text evidence="4">The sequence shown here is derived from an EMBL/GenBank/DDBJ whole genome shotgun (WGS) entry which is preliminary data.</text>
</comment>
<dbReference type="AlphaFoldDB" id="A0A9P4UU31"/>
<organism evidence="4 5">
    <name type="scientific">Polychaeton citri CBS 116435</name>
    <dbReference type="NCBI Taxonomy" id="1314669"/>
    <lineage>
        <taxon>Eukaryota</taxon>
        <taxon>Fungi</taxon>
        <taxon>Dikarya</taxon>
        <taxon>Ascomycota</taxon>
        <taxon>Pezizomycotina</taxon>
        <taxon>Dothideomycetes</taxon>
        <taxon>Dothideomycetidae</taxon>
        <taxon>Capnodiales</taxon>
        <taxon>Capnodiaceae</taxon>
        <taxon>Polychaeton</taxon>
    </lineage>
</organism>
<evidence type="ECO:0000313" key="4">
    <source>
        <dbReference type="EMBL" id="KAF2725356.1"/>
    </source>
</evidence>
<dbReference type="Proteomes" id="UP000799441">
    <property type="component" value="Unassembled WGS sequence"/>
</dbReference>
<dbReference type="PRINTS" id="PR00081">
    <property type="entry name" value="GDHRDH"/>
</dbReference>
<dbReference type="InterPro" id="IPR003892">
    <property type="entry name" value="CUE"/>
</dbReference>
<protein>
    <submittedName>
        <fullName evidence="4">Oxidoreductase</fullName>
    </submittedName>
</protein>